<dbReference type="SMART" id="SM00419">
    <property type="entry name" value="HTH_CRP"/>
    <property type="match status" value="1"/>
</dbReference>
<organism evidence="5 6">
    <name type="scientific">Ectorhizobium quercum</name>
    <dbReference type="NCBI Taxonomy" id="2965071"/>
    <lineage>
        <taxon>Bacteria</taxon>
        <taxon>Pseudomonadati</taxon>
        <taxon>Pseudomonadota</taxon>
        <taxon>Alphaproteobacteria</taxon>
        <taxon>Hyphomicrobiales</taxon>
        <taxon>Rhizobiaceae</taxon>
        <taxon>Ectorhizobium</taxon>
    </lineage>
</organism>
<keyword evidence="6" id="KW-1185">Reference proteome</keyword>
<sequence length="248" mass="27203">MAAATTRDLGDNILLAKLRDEDRARLHPHLSSHDLHPGDILQKAGDEVNDTWFPCGPAIASFQIWADDDNGAVEVAMIGREGAIGGIVSNGRVPAYATAQVRAGGRFLRIRTAVLEQVKLESLPLRHWFSRYSDCLIAQIFQNSACNASHTITQRAAKWLLAASARTGSTEVALTQEQLAQMLGVGRTFVTRIVRQLREDGLIATRRGVFILQNIDGLKSRSCTCADSIEQHFEIVLDGVYPELRQSG</sequence>
<comment type="caution">
    <text evidence="5">The sequence shown here is derived from an EMBL/GenBank/DDBJ whole genome shotgun (WGS) entry which is preliminary data.</text>
</comment>
<dbReference type="Proteomes" id="UP001208771">
    <property type="component" value="Unassembled WGS sequence"/>
</dbReference>
<evidence type="ECO:0000259" key="4">
    <source>
        <dbReference type="PROSITE" id="PS51063"/>
    </source>
</evidence>
<name>A0AAE3MZN1_9HYPH</name>
<keyword evidence="3" id="KW-0804">Transcription</keyword>
<proteinExistence type="predicted"/>
<accession>A0AAE3MZN1</accession>
<evidence type="ECO:0000313" key="6">
    <source>
        <dbReference type="Proteomes" id="UP001208771"/>
    </source>
</evidence>
<dbReference type="InterPro" id="IPR014710">
    <property type="entry name" value="RmlC-like_jellyroll"/>
</dbReference>
<feature type="domain" description="HTH crp-type" evidence="4">
    <location>
        <begin position="150"/>
        <end position="216"/>
    </location>
</feature>
<dbReference type="PROSITE" id="PS51063">
    <property type="entry name" value="HTH_CRP_2"/>
    <property type="match status" value="1"/>
</dbReference>
<dbReference type="EMBL" id="JANFPI010000003">
    <property type="protein sequence ID" value="MCX8997391.1"/>
    <property type="molecule type" value="Genomic_DNA"/>
</dbReference>
<dbReference type="Pfam" id="PF13545">
    <property type="entry name" value="HTH_Crp_2"/>
    <property type="match status" value="1"/>
</dbReference>
<evidence type="ECO:0000313" key="5">
    <source>
        <dbReference type="EMBL" id="MCX8997391.1"/>
    </source>
</evidence>
<dbReference type="GO" id="GO:0003677">
    <property type="term" value="F:DNA binding"/>
    <property type="evidence" value="ECO:0007669"/>
    <property type="project" value="UniProtKB-KW"/>
</dbReference>
<dbReference type="Gene3D" id="2.60.120.10">
    <property type="entry name" value="Jelly Rolls"/>
    <property type="match status" value="1"/>
</dbReference>
<dbReference type="InterPro" id="IPR012318">
    <property type="entry name" value="HTH_CRP"/>
</dbReference>
<dbReference type="InterPro" id="IPR036390">
    <property type="entry name" value="WH_DNA-bd_sf"/>
</dbReference>
<gene>
    <name evidence="5" type="ORF">NOF55_09755</name>
</gene>
<dbReference type="SUPFAM" id="SSF51206">
    <property type="entry name" value="cAMP-binding domain-like"/>
    <property type="match status" value="1"/>
</dbReference>
<dbReference type="GO" id="GO:0006355">
    <property type="term" value="P:regulation of DNA-templated transcription"/>
    <property type="evidence" value="ECO:0007669"/>
    <property type="project" value="InterPro"/>
</dbReference>
<dbReference type="SUPFAM" id="SSF46785">
    <property type="entry name" value="Winged helix' DNA-binding domain"/>
    <property type="match status" value="1"/>
</dbReference>
<evidence type="ECO:0000256" key="1">
    <source>
        <dbReference type="ARBA" id="ARBA00023015"/>
    </source>
</evidence>
<keyword evidence="1" id="KW-0805">Transcription regulation</keyword>
<protein>
    <submittedName>
        <fullName evidence="5">Crp/Fnr family transcriptional regulator</fullName>
    </submittedName>
</protein>
<evidence type="ECO:0000256" key="3">
    <source>
        <dbReference type="ARBA" id="ARBA00023163"/>
    </source>
</evidence>
<dbReference type="AlphaFoldDB" id="A0AAE3MZN1"/>
<dbReference type="InterPro" id="IPR018490">
    <property type="entry name" value="cNMP-bd_dom_sf"/>
</dbReference>
<dbReference type="RefSeq" id="WP_306411182.1">
    <property type="nucleotide sequence ID" value="NZ_JANFPI010000003.1"/>
</dbReference>
<reference evidence="5" key="1">
    <citation type="submission" date="2022-07" db="EMBL/GenBank/DDBJ databases">
        <title>Ectorhizobium quercum gen.nov., sp. nov.</title>
        <authorList>
            <person name="Ma T."/>
            <person name="Li Y."/>
        </authorList>
    </citation>
    <scope>NUCLEOTIDE SEQUENCE</scope>
    <source>
        <strain evidence="5">BDR2-2</strain>
    </source>
</reference>
<evidence type="ECO:0000256" key="2">
    <source>
        <dbReference type="ARBA" id="ARBA00023125"/>
    </source>
</evidence>
<keyword evidence="2" id="KW-0238">DNA-binding</keyword>